<dbReference type="RefSeq" id="WP_128201548.1">
    <property type="nucleotide sequence ID" value="NZ_SACT01000015.1"/>
</dbReference>
<comment type="caution">
    <text evidence="2">The sequence shown here is derived from an EMBL/GenBank/DDBJ whole genome shotgun (WGS) entry which is preliminary data.</text>
</comment>
<dbReference type="EMBL" id="SACT01000015">
    <property type="protein sequence ID" value="RVT47487.1"/>
    <property type="molecule type" value="Genomic_DNA"/>
</dbReference>
<dbReference type="OrthoDB" id="5951444at2"/>
<evidence type="ECO:0000313" key="2">
    <source>
        <dbReference type="EMBL" id="RVT47487.1"/>
    </source>
</evidence>
<feature type="domain" description="YdhG-like" evidence="1">
    <location>
        <begin position="26"/>
        <end position="126"/>
    </location>
</feature>
<dbReference type="AlphaFoldDB" id="A0A437JL42"/>
<organism evidence="2 3">
    <name type="scientific">Rubrivivax albus</name>
    <dbReference type="NCBI Taxonomy" id="2499835"/>
    <lineage>
        <taxon>Bacteria</taxon>
        <taxon>Pseudomonadati</taxon>
        <taxon>Pseudomonadota</taxon>
        <taxon>Betaproteobacteria</taxon>
        <taxon>Burkholderiales</taxon>
        <taxon>Sphaerotilaceae</taxon>
        <taxon>Rubrivivax</taxon>
    </lineage>
</organism>
<dbReference type="InterPro" id="IPR014922">
    <property type="entry name" value="YdhG-like"/>
</dbReference>
<evidence type="ECO:0000313" key="3">
    <source>
        <dbReference type="Proteomes" id="UP000288178"/>
    </source>
</evidence>
<keyword evidence="3" id="KW-1185">Reference proteome</keyword>
<reference evidence="2 3" key="1">
    <citation type="submission" date="2019-01" db="EMBL/GenBank/DDBJ databases">
        <authorList>
            <person name="Chen W.-M."/>
        </authorList>
    </citation>
    <scope>NUCLEOTIDE SEQUENCE [LARGE SCALE GENOMIC DNA]</scope>
    <source>
        <strain evidence="2 3">ICH-3</strain>
    </source>
</reference>
<accession>A0A437JL42</accession>
<dbReference type="Proteomes" id="UP000288178">
    <property type="component" value="Unassembled WGS sequence"/>
</dbReference>
<evidence type="ECO:0000259" key="1">
    <source>
        <dbReference type="Pfam" id="PF08818"/>
    </source>
</evidence>
<sequence length="138" mass="15237">MAELKTKATDASIDEYIASRASEEQKADCKSLMAMLKRVTKEKPLMWGPSIVGYGLYKYTYESGRTGEMCRTGFAIRGKELVVYLVAEGGEQEALLAKLGKHKMGKSCLYIKKLADIDMKVLEQLVVGSLAQLKATYG</sequence>
<dbReference type="Pfam" id="PF08818">
    <property type="entry name" value="DUF1801"/>
    <property type="match status" value="1"/>
</dbReference>
<name>A0A437JL42_9BURK</name>
<gene>
    <name evidence="2" type="ORF">ENE75_24080</name>
</gene>
<proteinExistence type="predicted"/>
<protein>
    <submittedName>
        <fullName evidence="2">DUF1801 domain-containing protein</fullName>
    </submittedName>
</protein>